<accession>A0ABS2KVF9</accession>
<feature type="compositionally biased region" description="Low complexity" evidence="1">
    <location>
        <begin position="256"/>
        <end position="272"/>
    </location>
</feature>
<keyword evidence="3" id="KW-1185">Reference proteome</keyword>
<sequence>MGFDITGVIGAAGETISGAASEMVDFATGHDSDAAESAARLTAEFHADDAVRVAREAVDRSRVGDTASGESVVVPESFDGMSHPEMFAHTTELTPELLDSGAAMWREAHTRTTVLVWTLWNDLGAVLGTDWQGAAADSALAAITTYRTESLRTLDLMDIVAGKLEQSRDGFALTRATMPAPQSFTPSDWARTAMTAAFLGPVGAAGSITAMMAEEEERRAEAVAVMNGTYVPTAVRADHGVPVLTPPGDPAGGSASGSSSSAAAAGGARGGVDAASLGSTALSSLSATPAPTTAASVGDSTPVAGTPPAAAAPNSAGAGTSGTPSGAATPAGVAPVNTAPVGPSAPRPAATSPAGFGRGSTPAGYGTAGQRSSSGSGGSGARTLGPGSSSGRSASGGTTGPVLQSATAAGAGGSGAGTRAGAYGPGAMMPGSRAGGDQDGEHTTAGYLVTADNGDRLIGELPLVAPPVIG</sequence>
<feature type="compositionally biased region" description="Low complexity" evidence="1">
    <location>
        <begin position="284"/>
        <end position="354"/>
    </location>
</feature>
<name>A0ABS2KVF9_9NOCA</name>
<dbReference type="RefSeq" id="WP_204868873.1">
    <property type="nucleotide sequence ID" value="NZ_JAFBBK010000001.1"/>
</dbReference>
<gene>
    <name evidence="2" type="ORF">JOE42_002668</name>
</gene>
<protein>
    <recommendedName>
        <fullName evidence="4">PPE domain-containing protein</fullName>
    </recommendedName>
</protein>
<dbReference type="SUPFAM" id="SSF140453">
    <property type="entry name" value="EsxAB dimer-like"/>
    <property type="match status" value="1"/>
</dbReference>
<feature type="compositionally biased region" description="Low complexity" evidence="1">
    <location>
        <begin position="419"/>
        <end position="431"/>
    </location>
</feature>
<evidence type="ECO:0008006" key="4">
    <source>
        <dbReference type="Google" id="ProtNLM"/>
    </source>
</evidence>
<organism evidence="2 3">
    <name type="scientific">Rhodococcoides corynebacterioides</name>
    <dbReference type="NCBI Taxonomy" id="53972"/>
    <lineage>
        <taxon>Bacteria</taxon>
        <taxon>Bacillati</taxon>
        <taxon>Actinomycetota</taxon>
        <taxon>Actinomycetes</taxon>
        <taxon>Mycobacteriales</taxon>
        <taxon>Nocardiaceae</taxon>
        <taxon>Rhodococcoides</taxon>
    </lineage>
</organism>
<dbReference type="InterPro" id="IPR038332">
    <property type="entry name" value="PPE_sf"/>
</dbReference>
<evidence type="ECO:0000256" key="1">
    <source>
        <dbReference type="SAM" id="MobiDB-lite"/>
    </source>
</evidence>
<dbReference type="Gene3D" id="1.20.1260.20">
    <property type="entry name" value="PPE superfamily"/>
    <property type="match status" value="1"/>
</dbReference>
<proteinExistence type="predicted"/>
<feature type="compositionally biased region" description="Low complexity" evidence="1">
    <location>
        <begin position="381"/>
        <end position="396"/>
    </location>
</feature>
<reference evidence="2 3" key="1">
    <citation type="submission" date="2021-01" db="EMBL/GenBank/DDBJ databases">
        <title>Genomics of switchgrass bacterial isolates.</title>
        <authorList>
            <person name="Shade A."/>
        </authorList>
    </citation>
    <scope>NUCLEOTIDE SEQUENCE [LARGE SCALE GENOMIC DNA]</scope>
    <source>
        <strain evidence="2 3">PvP111</strain>
    </source>
</reference>
<comment type="caution">
    <text evidence="2">The sequence shown here is derived from an EMBL/GenBank/DDBJ whole genome shotgun (WGS) entry which is preliminary data.</text>
</comment>
<dbReference type="InterPro" id="IPR036689">
    <property type="entry name" value="ESAT-6-like_sf"/>
</dbReference>
<feature type="region of interest" description="Disordered" evidence="1">
    <location>
        <begin position="284"/>
        <end position="443"/>
    </location>
</feature>
<feature type="region of interest" description="Disordered" evidence="1">
    <location>
        <begin position="239"/>
        <end position="272"/>
    </location>
</feature>
<evidence type="ECO:0000313" key="3">
    <source>
        <dbReference type="Proteomes" id="UP000703038"/>
    </source>
</evidence>
<dbReference type="EMBL" id="JAFBBK010000001">
    <property type="protein sequence ID" value="MBM7415935.1"/>
    <property type="molecule type" value="Genomic_DNA"/>
</dbReference>
<evidence type="ECO:0000313" key="2">
    <source>
        <dbReference type="EMBL" id="MBM7415935.1"/>
    </source>
</evidence>
<dbReference type="Proteomes" id="UP000703038">
    <property type="component" value="Unassembled WGS sequence"/>
</dbReference>